<dbReference type="Proteomes" id="UP000245639">
    <property type="component" value="Unassembled WGS sequence"/>
</dbReference>
<sequence length="214" mass="23255">MTEPRRAGDRAALGPERLLAFSDGVVAIGLTLLVLPLADLVPEAAEPERSGLTIITDNLAPVGSFVLSFAVIARFWAAHHRVFDDAPRVGPGLVWINTLWLFTIVVLPFPTEMVGAFPEDDFTLRFYVGTLFASSALLTVMTHLVARSRPREERAAAVRRSGSGVTALLLLLILAVTLVVPDLGYWPLLVLFATSPLERVLGPVIMRRLGHTPD</sequence>
<keyword evidence="11" id="KW-0407">Ion channel</keyword>
<dbReference type="InterPro" id="IPR010617">
    <property type="entry name" value="TMEM175-like"/>
</dbReference>
<keyword evidence="15" id="KW-1185">Reference proteome</keyword>
<evidence type="ECO:0000256" key="7">
    <source>
        <dbReference type="ARBA" id="ARBA00022958"/>
    </source>
</evidence>
<evidence type="ECO:0000256" key="2">
    <source>
        <dbReference type="ARBA" id="ARBA00006920"/>
    </source>
</evidence>
<evidence type="ECO:0000256" key="10">
    <source>
        <dbReference type="ARBA" id="ARBA00023136"/>
    </source>
</evidence>
<feature type="transmembrane region" description="Helical" evidence="13">
    <location>
        <begin position="58"/>
        <end position="77"/>
    </location>
</feature>
<keyword evidence="9" id="KW-0406">Ion transport</keyword>
<reference evidence="14 15" key="1">
    <citation type="submission" date="2018-04" db="EMBL/GenBank/DDBJ databases">
        <title>Genomic Encyclopedia of Type Strains, Phase IV (KMG-IV): sequencing the most valuable type-strain genomes for metagenomic binning, comparative biology and taxonomic classification.</title>
        <authorList>
            <person name="Goeker M."/>
        </authorList>
    </citation>
    <scope>NUCLEOTIDE SEQUENCE [LARGE SCALE GENOMIC DNA]</scope>
    <source>
        <strain evidence="14 15">DSM 45771</strain>
    </source>
</reference>
<comment type="caution">
    <text evidence="14">The sequence shown here is derived from an EMBL/GenBank/DDBJ whole genome shotgun (WGS) entry which is preliminary data.</text>
</comment>
<evidence type="ECO:0000313" key="14">
    <source>
        <dbReference type="EMBL" id="PVZ12112.1"/>
    </source>
</evidence>
<evidence type="ECO:0000256" key="4">
    <source>
        <dbReference type="ARBA" id="ARBA00022538"/>
    </source>
</evidence>
<dbReference type="Pfam" id="PF06736">
    <property type="entry name" value="TMEM175"/>
    <property type="match status" value="1"/>
</dbReference>
<dbReference type="GO" id="GO:0015252">
    <property type="term" value="F:proton channel activity"/>
    <property type="evidence" value="ECO:0007669"/>
    <property type="project" value="InterPro"/>
</dbReference>
<evidence type="ECO:0000256" key="9">
    <source>
        <dbReference type="ARBA" id="ARBA00023065"/>
    </source>
</evidence>
<dbReference type="GO" id="GO:0005267">
    <property type="term" value="F:potassium channel activity"/>
    <property type="evidence" value="ECO:0007669"/>
    <property type="project" value="UniProtKB-KW"/>
</dbReference>
<comment type="similarity">
    <text evidence="2">Belongs to the TMEM175 family.</text>
</comment>
<evidence type="ECO:0000256" key="3">
    <source>
        <dbReference type="ARBA" id="ARBA00022448"/>
    </source>
</evidence>
<feature type="transmembrane region" description="Helical" evidence="13">
    <location>
        <begin position="167"/>
        <end position="188"/>
    </location>
</feature>
<evidence type="ECO:0000256" key="5">
    <source>
        <dbReference type="ARBA" id="ARBA00022692"/>
    </source>
</evidence>
<dbReference type="AlphaFoldDB" id="A0A2U1FIW7"/>
<keyword evidence="7" id="KW-0630">Potassium</keyword>
<evidence type="ECO:0000256" key="8">
    <source>
        <dbReference type="ARBA" id="ARBA00022989"/>
    </source>
</evidence>
<feature type="transmembrane region" description="Helical" evidence="13">
    <location>
        <begin position="20"/>
        <end position="38"/>
    </location>
</feature>
<keyword evidence="10 13" id="KW-0472">Membrane</keyword>
<name>A0A2U1FIW7_9PSEU</name>
<evidence type="ECO:0000256" key="12">
    <source>
        <dbReference type="ARBA" id="ARBA00034430"/>
    </source>
</evidence>
<keyword evidence="8 13" id="KW-1133">Transmembrane helix</keyword>
<dbReference type="GO" id="GO:0016020">
    <property type="term" value="C:membrane"/>
    <property type="evidence" value="ECO:0007669"/>
    <property type="project" value="UniProtKB-SubCell"/>
</dbReference>
<protein>
    <submittedName>
        <fullName evidence="14">Putative membrane protein</fullName>
    </submittedName>
</protein>
<comment type="subcellular location">
    <subcellularLocation>
        <location evidence="1">Membrane</location>
        <topology evidence="1">Multi-pass membrane protein</topology>
    </subcellularLocation>
</comment>
<dbReference type="PANTHER" id="PTHR31462">
    <property type="entry name" value="ENDOSOMAL/LYSOSOMAL POTASSIUM CHANNEL TMEM175"/>
    <property type="match status" value="1"/>
</dbReference>
<proteinExistence type="inferred from homology"/>
<dbReference type="EMBL" id="QEKW01000003">
    <property type="protein sequence ID" value="PVZ12112.1"/>
    <property type="molecule type" value="Genomic_DNA"/>
</dbReference>
<evidence type="ECO:0000256" key="13">
    <source>
        <dbReference type="SAM" id="Phobius"/>
    </source>
</evidence>
<dbReference type="RefSeq" id="WP_116707758.1">
    <property type="nucleotide sequence ID" value="NZ_QEKW01000003.1"/>
</dbReference>
<dbReference type="PANTHER" id="PTHR31462:SF5">
    <property type="entry name" value="ENDOSOMAL_LYSOSOMAL PROTON CHANNEL TMEM175"/>
    <property type="match status" value="1"/>
</dbReference>
<evidence type="ECO:0000313" key="15">
    <source>
        <dbReference type="Proteomes" id="UP000245639"/>
    </source>
</evidence>
<keyword evidence="6" id="KW-0631">Potassium channel</keyword>
<keyword evidence="4" id="KW-0633">Potassium transport</keyword>
<comment type="catalytic activity">
    <reaction evidence="12">
        <text>K(+)(in) = K(+)(out)</text>
        <dbReference type="Rhea" id="RHEA:29463"/>
        <dbReference type="ChEBI" id="CHEBI:29103"/>
    </reaction>
</comment>
<organism evidence="14 15">
    <name type="scientific">Actinomycetospora cinnamomea</name>
    <dbReference type="NCBI Taxonomy" id="663609"/>
    <lineage>
        <taxon>Bacteria</taxon>
        <taxon>Bacillati</taxon>
        <taxon>Actinomycetota</taxon>
        <taxon>Actinomycetes</taxon>
        <taxon>Pseudonocardiales</taxon>
        <taxon>Pseudonocardiaceae</taxon>
        <taxon>Actinomycetospora</taxon>
    </lineage>
</organism>
<gene>
    <name evidence="14" type="ORF">C8D89_103443</name>
</gene>
<feature type="transmembrane region" description="Helical" evidence="13">
    <location>
        <begin position="89"/>
        <end position="109"/>
    </location>
</feature>
<evidence type="ECO:0000256" key="1">
    <source>
        <dbReference type="ARBA" id="ARBA00004141"/>
    </source>
</evidence>
<accession>A0A2U1FIW7</accession>
<evidence type="ECO:0000256" key="11">
    <source>
        <dbReference type="ARBA" id="ARBA00023303"/>
    </source>
</evidence>
<dbReference type="OrthoDB" id="7626281at2"/>
<keyword evidence="5 13" id="KW-0812">Transmembrane</keyword>
<keyword evidence="3" id="KW-0813">Transport</keyword>
<feature type="transmembrane region" description="Helical" evidence="13">
    <location>
        <begin position="124"/>
        <end position="146"/>
    </location>
</feature>
<evidence type="ECO:0000256" key="6">
    <source>
        <dbReference type="ARBA" id="ARBA00022826"/>
    </source>
</evidence>